<comment type="function">
    <text evidence="9">Part of the tripartite ATP-independent periplasmic (TRAP) transport system.</text>
</comment>
<evidence type="ECO:0000256" key="9">
    <source>
        <dbReference type="RuleBase" id="RU369079"/>
    </source>
</evidence>
<comment type="subunit">
    <text evidence="9">The complex comprises the extracytoplasmic solute receptor protein and the two transmembrane proteins.</text>
</comment>
<evidence type="ECO:0000259" key="10">
    <source>
        <dbReference type="Pfam" id="PF04290"/>
    </source>
</evidence>
<evidence type="ECO:0000256" key="3">
    <source>
        <dbReference type="ARBA" id="ARBA00022475"/>
    </source>
</evidence>
<dbReference type="InterPro" id="IPR007387">
    <property type="entry name" value="TRAP_DctQ"/>
</dbReference>
<keyword evidence="2 9" id="KW-0813">Transport</keyword>
<evidence type="ECO:0000256" key="8">
    <source>
        <dbReference type="ARBA" id="ARBA00038436"/>
    </source>
</evidence>
<dbReference type="Pfam" id="PF04290">
    <property type="entry name" value="DctQ"/>
    <property type="match status" value="1"/>
</dbReference>
<dbReference type="InterPro" id="IPR055348">
    <property type="entry name" value="DctQ"/>
</dbReference>
<evidence type="ECO:0000313" key="12">
    <source>
        <dbReference type="Proteomes" id="UP000678276"/>
    </source>
</evidence>
<evidence type="ECO:0000256" key="7">
    <source>
        <dbReference type="ARBA" id="ARBA00023136"/>
    </source>
</evidence>
<comment type="similarity">
    <text evidence="8 9">Belongs to the TRAP transporter small permease family.</text>
</comment>
<feature type="domain" description="Tripartite ATP-independent periplasmic transporters DctQ component" evidence="10">
    <location>
        <begin position="30"/>
        <end position="157"/>
    </location>
</feature>
<organism evidence="11 12">
    <name type="scientific">Jiella mangrovi</name>
    <dbReference type="NCBI Taxonomy" id="2821407"/>
    <lineage>
        <taxon>Bacteria</taxon>
        <taxon>Pseudomonadati</taxon>
        <taxon>Pseudomonadota</taxon>
        <taxon>Alphaproteobacteria</taxon>
        <taxon>Hyphomicrobiales</taxon>
        <taxon>Aurantimonadaceae</taxon>
        <taxon>Jiella</taxon>
    </lineage>
</organism>
<feature type="transmembrane region" description="Helical" evidence="9">
    <location>
        <begin position="12"/>
        <end position="38"/>
    </location>
</feature>
<sequence>MSALQRVRTGFGALLYGCGLVAGIITFLVMCLVVANALSRFILNAPIAGTLEITESALPLLIFLSLALTQYEGGHIHVVLVTQHFGKRSQNVATFLAMVLGAIFFAWCAYAAFGFAMKSFAMNEQEWGSIRFPIWPVKFVILFGLALLAIQFALDALAVAFGLELADTDLEAVELDR</sequence>
<evidence type="ECO:0000256" key="4">
    <source>
        <dbReference type="ARBA" id="ARBA00022519"/>
    </source>
</evidence>
<accession>A0ABS4BL41</accession>
<keyword evidence="6 9" id="KW-1133">Transmembrane helix</keyword>
<evidence type="ECO:0000256" key="2">
    <source>
        <dbReference type="ARBA" id="ARBA00022448"/>
    </source>
</evidence>
<name>A0ABS4BL41_9HYPH</name>
<dbReference type="Proteomes" id="UP000678276">
    <property type="component" value="Unassembled WGS sequence"/>
</dbReference>
<reference evidence="11 12" key="1">
    <citation type="submission" date="2021-04" db="EMBL/GenBank/DDBJ databases">
        <title>Whole genome sequence of Jiella sp. KSK16Y-1.</title>
        <authorList>
            <person name="Tuo L."/>
        </authorList>
    </citation>
    <scope>NUCLEOTIDE SEQUENCE [LARGE SCALE GENOMIC DNA]</scope>
    <source>
        <strain evidence="11 12">KSK16Y-1</strain>
    </source>
</reference>
<keyword evidence="12" id="KW-1185">Reference proteome</keyword>
<evidence type="ECO:0000256" key="5">
    <source>
        <dbReference type="ARBA" id="ARBA00022692"/>
    </source>
</evidence>
<dbReference type="RefSeq" id="WP_209595374.1">
    <property type="nucleotide sequence ID" value="NZ_JAGJCF010000011.1"/>
</dbReference>
<keyword evidence="7 9" id="KW-0472">Membrane</keyword>
<keyword evidence="4 9" id="KW-0997">Cell inner membrane</keyword>
<gene>
    <name evidence="11" type="ORF">J6595_14940</name>
</gene>
<keyword evidence="3" id="KW-1003">Cell membrane</keyword>
<protein>
    <recommendedName>
        <fullName evidence="9">TRAP transporter small permease protein</fullName>
    </recommendedName>
</protein>
<comment type="subcellular location">
    <subcellularLocation>
        <location evidence="1 9">Cell inner membrane</location>
        <topology evidence="1 9">Multi-pass membrane protein</topology>
    </subcellularLocation>
</comment>
<comment type="caution">
    <text evidence="11">The sequence shown here is derived from an EMBL/GenBank/DDBJ whole genome shotgun (WGS) entry which is preliminary data.</text>
</comment>
<proteinExistence type="inferred from homology"/>
<evidence type="ECO:0000313" key="11">
    <source>
        <dbReference type="EMBL" id="MBP0616880.1"/>
    </source>
</evidence>
<feature type="transmembrane region" description="Helical" evidence="9">
    <location>
        <begin position="58"/>
        <end position="80"/>
    </location>
</feature>
<evidence type="ECO:0000256" key="1">
    <source>
        <dbReference type="ARBA" id="ARBA00004429"/>
    </source>
</evidence>
<dbReference type="PANTHER" id="PTHR35011">
    <property type="entry name" value="2,3-DIKETO-L-GULONATE TRAP TRANSPORTER SMALL PERMEASE PROTEIN YIAM"/>
    <property type="match status" value="1"/>
</dbReference>
<feature type="transmembrane region" description="Helical" evidence="9">
    <location>
        <begin position="92"/>
        <end position="113"/>
    </location>
</feature>
<evidence type="ECO:0000256" key="6">
    <source>
        <dbReference type="ARBA" id="ARBA00022989"/>
    </source>
</evidence>
<feature type="transmembrane region" description="Helical" evidence="9">
    <location>
        <begin position="133"/>
        <end position="154"/>
    </location>
</feature>
<dbReference type="EMBL" id="JAGJCF010000011">
    <property type="protein sequence ID" value="MBP0616880.1"/>
    <property type="molecule type" value="Genomic_DNA"/>
</dbReference>
<dbReference type="PANTHER" id="PTHR35011:SF10">
    <property type="entry name" value="TRAP TRANSPORTER SMALL PERMEASE PROTEIN"/>
    <property type="match status" value="1"/>
</dbReference>
<keyword evidence="5 9" id="KW-0812">Transmembrane</keyword>